<keyword evidence="4 13" id="KW-0812">Transmembrane</keyword>
<evidence type="ECO:0000256" key="12">
    <source>
        <dbReference type="SAM" id="MobiDB-lite"/>
    </source>
</evidence>
<dbReference type="InterPro" id="IPR052076">
    <property type="entry name" value="TRP_cation_channel"/>
</dbReference>
<protein>
    <recommendedName>
        <fullName evidence="14">Ion transport domain-containing protein</fullName>
    </recommendedName>
</protein>
<dbReference type="EMBL" id="OB666410">
    <property type="protein sequence ID" value="CAD7233509.1"/>
    <property type="molecule type" value="Genomic_DNA"/>
</dbReference>
<feature type="transmembrane region" description="Helical" evidence="13">
    <location>
        <begin position="352"/>
        <end position="369"/>
    </location>
</feature>
<feature type="transmembrane region" description="Helical" evidence="13">
    <location>
        <begin position="375"/>
        <end position="394"/>
    </location>
</feature>
<dbReference type="AlphaFoldDB" id="A0A7R8WS46"/>
<dbReference type="Pfam" id="PF00520">
    <property type="entry name" value="Ion_trans"/>
    <property type="match status" value="1"/>
</dbReference>
<dbReference type="PRINTS" id="PR01415">
    <property type="entry name" value="ANKYRIN"/>
</dbReference>
<name>A0A7R8WS46_9CRUS</name>
<evidence type="ECO:0000256" key="6">
    <source>
        <dbReference type="ARBA" id="ARBA00022989"/>
    </source>
</evidence>
<dbReference type="InterPro" id="IPR036770">
    <property type="entry name" value="Ankyrin_rpt-contain_sf"/>
</dbReference>
<keyword evidence="7" id="KW-0040">ANK repeat</keyword>
<dbReference type="Gene3D" id="1.10.287.70">
    <property type="match status" value="1"/>
</dbReference>
<dbReference type="GO" id="GO:0005216">
    <property type="term" value="F:monoatomic ion channel activity"/>
    <property type="evidence" value="ECO:0007669"/>
    <property type="project" value="InterPro"/>
</dbReference>
<feature type="transmembrane region" description="Helical" evidence="13">
    <location>
        <begin position="256"/>
        <end position="274"/>
    </location>
</feature>
<dbReference type="InterPro" id="IPR002110">
    <property type="entry name" value="Ankyrin_rpt"/>
</dbReference>
<evidence type="ECO:0000256" key="2">
    <source>
        <dbReference type="ARBA" id="ARBA00022448"/>
    </source>
</evidence>
<keyword evidence="11" id="KW-0407">Ion channel</keyword>
<sequence length="758" mass="86410">MEGNVSEVRRCLDDPCFNVNIRNEAEMTALHLASLEGHTKIVKLLLEHGGDHQAVDIISSTPLHAACSGGHFEVVRLLVHAGASFDAQDEDGWTALHFAASKGFRKIVDVLLEAGADVNIKDHEGTSALKVLIQGTPNILKDTFDRGVVMNLPQLCPNPTADLIRDDKRMLKLDLRNLFLSRKHRESVGPTEADIFVNIIKGRQSWLLLHPLCQTFLFLKWKKVRYFFYAFVAFYVLFVLLLTVFCLAMVCPGMELVQHTLCYFLVVFIVILLLKDVGRLFQANKNPIMWLPRCRRGSSLTYDKKIQNLTREKSVSDDPAPELLEDKSVSFSDRSQSLWNRLKKTIIGVERWVQKMVLVLATIMVFVPSEILGSARLHLASIAVLLAWMELMFLMGRFPSQGIHVEMFMAVLQNFVKFLIAYGFLIVAFALSFCILFHDQITFRTPWESLISTLVMMTGEYEYQAGLFFHEGERVVKYPGTAHVIFVLFILLLSIVVVNLLVGLAVDDIQELRRKARLKRLILQTRLIEDVEQFVFTNRLLLPLKSWGSFQKWTKRMLVFPSTTVSSQNRSEGEEVFDFIVGILMPPAKGNHPVRDFAEGQWCIYLQPNDPRENRLPWDIVDSAYKIAKKQLRKGAICNGRILKRTFSRPKLERFDSRDLDWSDIEEEDEELNPATNRAASPTSRSREAEIEELRKQVSELQHLSRKEVSTPHLPEPMTVSSLAKELTVLKSTIDTLLSRISEDKTLTHSSPPRSCSL</sequence>
<proteinExistence type="predicted"/>
<dbReference type="PROSITE" id="PS50088">
    <property type="entry name" value="ANK_REPEAT"/>
    <property type="match status" value="3"/>
</dbReference>
<evidence type="ECO:0000256" key="1">
    <source>
        <dbReference type="ARBA" id="ARBA00004141"/>
    </source>
</evidence>
<dbReference type="GO" id="GO:0034703">
    <property type="term" value="C:cation channel complex"/>
    <property type="evidence" value="ECO:0007669"/>
    <property type="project" value="UniProtKB-ARBA"/>
</dbReference>
<evidence type="ECO:0000256" key="10">
    <source>
        <dbReference type="ARBA" id="ARBA00023180"/>
    </source>
</evidence>
<feature type="region of interest" description="Disordered" evidence="12">
    <location>
        <begin position="666"/>
        <end position="688"/>
    </location>
</feature>
<evidence type="ECO:0000256" key="7">
    <source>
        <dbReference type="ARBA" id="ARBA00023043"/>
    </source>
</evidence>
<keyword evidence="6 13" id="KW-1133">Transmembrane helix</keyword>
<gene>
    <name evidence="15" type="ORF">CTOB1V02_LOCUS11331</name>
</gene>
<organism evidence="15">
    <name type="scientific">Cyprideis torosa</name>
    <dbReference type="NCBI Taxonomy" id="163714"/>
    <lineage>
        <taxon>Eukaryota</taxon>
        <taxon>Metazoa</taxon>
        <taxon>Ecdysozoa</taxon>
        <taxon>Arthropoda</taxon>
        <taxon>Crustacea</taxon>
        <taxon>Oligostraca</taxon>
        <taxon>Ostracoda</taxon>
        <taxon>Podocopa</taxon>
        <taxon>Podocopida</taxon>
        <taxon>Cytherocopina</taxon>
        <taxon>Cytheroidea</taxon>
        <taxon>Cytherideidae</taxon>
        <taxon>Cyprideis</taxon>
    </lineage>
</organism>
<keyword evidence="10" id="KW-0325">Glycoprotein</keyword>
<evidence type="ECO:0000256" key="13">
    <source>
        <dbReference type="SAM" id="Phobius"/>
    </source>
</evidence>
<dbReference type="Pfam" id="PF00023">
    <property type="entry name" value="Ank"/>
    <property type="match status" value="1"/>
</dbReference>
<feature type="domain" description="Ion transport" evidence="14">
    <location>
        <begin position="357"/>
        <end position="516"/>
    </location>
</feature>
<keyword evidence="8" id="KW-0406">Ion transport</keyword>
<keyword evidence="2" id="KW-0813">Transport</keyword>
<dbReference type="PANTHER" id="PTHR47143:SF1">
    <property type="entry name" value="ION_TRANS DOMAIN-CONTAINING PROTEIN"/>
    <property type="match status" value="1"/>
</dbReference>
<evidence type="ECO:0000256" key="4">
    <source>
        <dbReference type="ARBA" id="ARBA00022692"/>
    </source>
</evidence>
<dbReference type="SUPFAM" id="SSF48403">
    <property type="entry name" value="Ankyrin repeat"/>
    <property type="match status" value="1"/>
</dbReference>
<keyword evidence="9 13" id="KW-0472">Membrane</keyword>
<dbReference type="SMART" id="SM00248">
    <property type="entry name" value="ANK"/>
    <property type="match status" value="3"/>
</dbReference>
<keyword evidence="5" id="KW-0677">Repeat</keyword>
<evidence type="ECO:0000313" key="15">
    <source>
        <dbReference type="EMBL" id="CAD7233509.1"/>
    </source>
</evidence>
<dbReference type="Gene3D" id="1.25.40.20">
    <property type="entry name" value="Ankyrin repeat-containing domain"/>
    <property type="match status" value="2"/>
</dbReference>
<feature type="compositionally biased region" description="Polar residues" evidence="12">
    <location>
        <begin position="674"/>
        <end position="684"/>
    </location>
</feature>
<dbReference type="PROSITE" id="PS50297">
    <property type="entry name" value="ANK_REP_REGION"/>
    <property type="match status" value="3"/>
</dbReference>
<feature type="transmembrane region" description="Helical" evidence="13">
    <location>
        <begin position="484"/>
        <end position="506"/>
    </location>
</feature>
<dbReference type="Pfam" id="PF12796">
    <property type="entry name" value="Ank_2"/>
    <property type="match status" value="1"/>
</dbReference>
<dbReference type="OrthoDB" id="5402602at2759"/>
<evidence type="ECO:0000256" key="3">
    <source>
        <dbReference type="ARBA" id="ARBA00022606"/>
    </source>
</evidence>
<reference evidence="15" key="1">
    <citation type="submission" date="2020-11" db="EMBL/GenBank/DDBJ databases">
        <authorList>
            <person name="Tran Van P."/>
        </authorList>
    </citation>
    <scope>NUCLEOTIDE SEQUENCE</scope>
</reference>
<accession>A0A7R8WS46</accession>
<evidence type="ECO:0000259" key="14">
    <source>
        <dbReference type="Pfam" id="PF00520"/>
    </source>
</evidence>
<evidence type="ECO:0000256" key="9">
    <source>
        <dbReference type="ARBA" id="ARBA00023136"/>
    </source>
</evidence>
<evidence type="ECO:0000256" key="8">
    <source>
        <dbReference type="ARBA" id="ARBA00023065"/>
    </source>
</evidence>
<feature type="transmembrane region" description="Helical" evidence="13">
    <location>
        <begin position="226"/>
        <end position="250"/>
    </location>
</feature>
<feature type="transmembrane region" description="Helical" evidence="13">
    <location>
        <begin position="415"/>
        <end position="438"/>
    </location>
</feature>
<dbReference type="InterPro" id="IPR005821">
    <property type="entry name" value="Ion_trans_dom"/>
</dbReference>
<dbReference type="PANTHER" id="PTHR47143">
    <property type="entry name" value="TRANSIENT RECEPTOR POTENTIAL CATION CHANNEL PROTEIN PAINLESS"/>
    <property type="match status" value="1"/>
</dbReference>
<evidence type="ECO:0000256" key="11">
    <source>
        <dbReference type="ARBA" id="ARBA00023303"/>
    </source>
</evidence>
<comment type="subcellular location">
    <subcellularLocation>
        <location evidence="1">Membrane</location>
        <topology evidence="1">Multi-pass membrane protein</topology>
    </subcellularLocation>
</comment>
<keyword evidence="3" id="KW-0716">Sensory transduction</keyword>
<evidence type="ECO:0000256" key="5">
    <source>
        <dbReference type="ARBA" id="ARBA00022737"/>
    </source>
</evidence>